<accession>A0A6I4SM82</accession>
<evidence type="ECO:0000256" key="1">
    <source>
        <dbReference type="ARBA" id="ARBA00022491"/>
    </source>
</evidence>
<reference evidence="7 8" key="1">
    <citation type="submission" date="2019-12" db="EMBL/GenBank/DDBJ databases">
        <title>Genomic-based taxomic classification of the family Erythrobacteraceae.</title>
        <authorList>
            <person name="Xu L."/>
        </authorList>
    </citation>
    <scope>NUCLEOTIDE SEQUENCE [LARGE SCALE GENOMIC DNA]</scope>
    <source>
        <strain evidence="7 8">JCM 17802</strain>
    </source>
</reference>
<comment type="caution">
    <text evidence="7">The sequence shown here is derived from an EMBL/GenBank/DDBJ whole genome shotgun (WGS) entry which is preliminary data.</text>
</comment>
<comment type="function">
    <text evidence="5">Negative regulator of class I heat shock genes (grpE-dnaK-dnaJ and groELS operons). Prevents heat-shock induction of these operons.</text>
</comment>
<gene>
    <name evidence="5 7" type="primary">hrcA</name>
    <name evidence="7" type="ORF">GRI36_08950</name>
</gene>
<name>A0A6I4SM82_9SPHN</name>
<dbReference type="AlphaFoldDB" id="A0A6I4SM82"/>
<dbReference type="Pfam" id="PF01628">
    <property type="entry name" value="HrcA"/>
    <property type="match status" value="1"/>
</dbReference>
<dbReference type="InterPro" id="IPR021153">
    <property type="entry name" value="HrcA_C"/>
</dbReference>
<dbReference type="PIRSF" id="PIRSF005485">
    <property type="entry name" value="HrcA"/>
    <property type="match status" value="1"/>
</dbReference>
<evidence type="ECO:0000313" key="7">
    <source>
        <dbReference type="EMBL" id="MXO57011.1"/>
    </source>
</evidence>
<keyword evidence="8" id="KW-1185">Reference proteome</keyword>
<dbReference type="PANTHER" id="PTHR34824:SF1">
    <property type="entry name" value="HEAT-INDUCIBLE TRANSCRIPTION REPRESSOR HRCA"/>
    <property type="match status" value="1"/>
</dbReference>
<keyword evidence="4 5" id="KW-0804">Transcription</keyword>
<dbReference type="Gene3D" id="3.30.450.40">
    <property type="match status" value="1"/>
</dbReference>
<dbReference type="InterPro" id="IPR002571">
    <property type="entry name" value="HrcA"/>
</dbReference>
<dbReference type="InterPro" id="IPR036388">
    <property type="entry name" value="WH-like_DNA-bd_sf"/>
</dbReference>
<dbReference type="GO" id="GO:0003677">
    <property type="term" value="F:DNA binding"/>
    <property type="evidence" value="ECO:0007669"/>
    <property type="project" value="InterPro"/>
</dbReference>
<evidence type="ECO:0000256" key="3">
    <source>
        <dbReference type="ARBA" id="ARBA00023016"/>
    </source>
</evidence>
<protein>
    <recommendedName>
        <fullName evidence="5">Heat-inducible transcription repressor HrcA</fullName>
    </recommendedName>
</protein>
<dbReference type="PANTHER" id="PTHR34824">
    <property type="entry name" value="HEAT-INDUCIBLE TRANSCRIPTION REPRESSOR HRCA"/>
    <property type="match status" value="1"/>
</dbReference>
<dbReference type="EMBL" id="WTYS01000001">
    <property type="protein sequence ID" value="MXO57011.1"/>
    <property type="molecule type" value="Genomic_DNA"/>
</dbReference>
<evidence type="ECO:0000256" key="4">
    <source>
        <dbReference type="ARBA" id="ARBA00023163"/>
    </source>
</evidence>
<dbReference type="HAMAP" id="MF_00081">
    <property type="entry name" value="HrcA"/>
    <property type="match status" value="1"/>
</dbReference>
<dbReference type="Gene3D" id="3.30.390.60">
    <property type="entry name" value="Heat-inducible transcription repressor hrca homolog, domain 3"/>
    <property type="match status" value="1"/>
</dbReference>
<evidence type="ECO:0000256" key="5">
    <source>
        <dbReference type="HAMAP-Rule" id="MF_00081"/>
    </source>
</evidence>
<dbReference type="NCBIfam" id="TIGR00331">
    <property type="entry name" value="hrcA"/>
    <property type="match status" value="1"/>
</dbReference>
<dbReference type="Gene3D" id="1.10.10.10">
    <property type="entry name" value="Winged helix-like DNA-binding domain superfamily/Winged helix DNA-binding domain"/>
    <property type="match status" value="1"/>
</dbReference>
<dbReference type="GO" id="GO:0045892">
    <property type="term" value="P:negative regulation of DNA-templated transcription"/>
    <property type="evidence" value="ECO:0007669"/>
    <property type="project" value="UniProtKB-UniRule"/>
</dbReference>
<dbReference type="InterPro" id="IPR036390">
    <property type="entry name" value="WH_DNA-bd_sf"/>
</dbReference>
<dbReference type="Proteomes" id="UP000468943">
    <property type="component" value="Unassembled WGS sequence"/>
</dbReference>
<keyword evidence="2 5" id="KW-0805">Transcription regulation</keyword>
<dbReference type="OrthoDB" id="9783139at2"/>
<evidence type="ECO:0000313" key="8">
    <source>
        <dbReference type="Proteomes" id="UP000468943"/>
    </source>
</evidence>
<evidence type="ECO:0000256" key="2">
    <source>
        <dbReference type="ARBA" id="ARBA00023015"/>
    </source>
</evidence>
<sequence length="347" mass="37064">MAVIPLTDLTERAREIFRLVVEGYLADGLPVGSKILASDERVNLSPASIRTVLADLEGQGLLAAPHTSAGRMPTEIGLRLFVDGMMQVAEPTREERATIEQRLSDGGPIEQALEATSSLLSDISGAAGMVMVPSREPRLRQLSLVSLSPDRALAVLVGEDGQIENRVVELSEPSTASALEQASNYITARLAGKTLAEAVRVVQLEVASGRSELDNASKTLVERGLAVWSEDAAKRPVLIVRGQANLLDEAALGDIERVRSLLDDLENKQSVAGLLENARQAEATRIFIGAENRLFALSGSSVIASPYRDREGKVVGVLGVIGPTRLNYARVVPMVDFTARSLGKLIG</sequence>
<comment type="similarity">
    <text evidence="5">Belongs to the HrcA family.</text>
</comment>
<dbReference type="RefSeq" id="WP_160598146.1">
    <property type="nucleotide sequence ID" value="NZ_WTYS01000001.1"/>
</dbReference>
<proteinExistence type="inferred from homology"/>
<dbReference type="SUPFAM" id="SSF46785">
    <property type="entry name" value="Winged helix' DNA-binding domain"/>
    <property type="match status" value="1"/>
</dbReference>
<feature type="domain" description="Heat-inducible transcription repressor HrcA C-terminal" evidence="6">
    <location>
        <begin position="110"/>
        <end position="332"/>
    </location>
</feature>
<evidence type="ECO:0000259" key="6">
    <source>
        <dbReference type="Pfam" id="PF01628"/>
    </source>
</evidence>
<dbReference type="InterPro" id="IPR029016">
    <property type="entry name" value="GAF-like_dom_sf"/>
</dbReference>
<keyword evidence="3 5" id="KW-0346">Stress response</keyword>
<keyword evidence="1 5" id="KW-0678">Repressor</keyword>
<dbReference type="SUPFAM" id="SSF55781">
    <property type="entry name" value="GAF domain-like"/>
    <property type="match status" value="1"/>
</dbReference>
<organism evidence="7 8">
    <name type="scientific">Pontixanthobacter gangjinensis</name>
    <dbReference type="NCBI Taxonomy" id="1028742"/>
    <lineage>
        <taxon>Bacteria</taxon>
        <taxon>Pseudomonadati</taxon>
        <taxon>Pseudomonadota</taxon>
        <taxon>Alphaproteobacteria</taxon>
        <taxon>Sphingomonadales</taxon>
        <taxon>Erythrobacteraceae</taxon>
        <taxon>Pontixanthobacter</taxon>
    </lineage>
</organism>
<dbReference type="InterPro" id="IPR023120">
    <property type="entry name" value="WHTH_transcript_rep_HrcA_IDD"/>
</dbReference>